<evidence type="ECO:0000256" key="4">
    <source>
        <dbReference type="ARBA" id="ARBA00022516"/>
    </source>
</evidence>
<dbReference type="GO" id="GO:0006656">
    <property type="term" value="P:phosphatidylcholine biosynthetic process"/>
    <property type="evidence" value="ECO:0007669"/>
    <property type="project" value="InterPro"/>
</dbReference>
<comment type="pathway">
    <text evidence="3">Lipid metabolism.</text>
</comment>
<proteinExistence type="predicted"/>
<dbReference type="PANTHER" id="PTHR15458:SF5">
    <property type="entry name" value="PHOSPHATIDYLETHANOLAMINE N-METHYLTRANSFERASE"/>
    <property type="match status" value="1"/>
</dbReference>
<dbReference type="PANTHER" id="PTHR15458">
    <property type="entry name" value="PHOSPHATIDYLETHANOLAMINE N-METHYLTRANSFERASE"/>
    <property type="match status" value="1"/>
</dbReference>
<evidence type="ECO:0000256" key="8">
    <source>
        <dbReference type="ARBA" id="ARBA00022692"/>
    </source>
</evidence>
<keyword evidence="5" id="KW-0489">Methyltransferase</keyword>
<name>A0AAW1QYS5_9CHLO</name>
<sequence length="176" mass="19403">MAHVHDWALVSAITAPHVLYAAVWLHPTVWRRLFRRRPVTAFQRAAFIGKVGQATAFIAWFVAQTRLQGTTFSLWRVPPGSWLTFFTLLAAGQALNIGVYRAIGQDGVYYGTKLGKTVKWCSAFPFSVVPHPQYVGSALTVWGLVALLCGHTPGIVAVGALWSALYLMTGLIEEYL</sequence>
<evidence type="ECO:0000256" key="14">
    <source>
        <dbReference type="ARBA" id="ARBA00023264"/>
    </source>
</evidence>
<evidence type="ECO:0000256" key="2">
    <source>
        <dbReference type="ARBA" id="ARBA00004969"/>
    </source>
</evidence>
<keyword evidence="4" id="KW-0444">Lipid biosynthesis</keyword>
<feature type="transmembrane region" description="Helical" evidence="16">
    <location>
        <begin position="83"/>
        <end position="103"/>
    </location>
</feature>
<evidence type="ECO:0000256" key="10">
    <source>
        <dbReference type="ARBA" id="ARBA00022989"/>
    </source>
</evidence>
<keyword evidence="10 16" id="KW-1133">Transmembrane helix</keyword>
<dbReference type="EC" id="2.1.1.71" evidence="15"/>
<accession>A0AAW1QYS5</accession>
<protein>
    <recommendedName>
        <fullName evidence="15">phosphatidyl-N-methylethanolamine N-methyltransferase</fullName>
        <ecNumber evidence="15">2.1.1.71</ecNumber>
    </recommendedName>
</protein>
<evidence type="ECO:0000256" key="1">
    <source>
        <dbReference type="ARBA" id="ARBA00004477"/>
    </source>
</evidence>
<comment type="subcellular location">
    <subcellularLocation>
        <location evidence="1">Endoplasmic reticulum membrane</location>
        <topology evidence="1">Multi-pass membrane protein</topology>
    </subcellularLocation>
</comment>
<evidence type="ECO:0000256" key="7">
    <source>
        <dbReference type="ARBA" id="ARBA00022691"/>
    </source>
</evidence>
<keyword evidence="18" id="KW-1185">Reference proteome</keyword>
<dbReference type="InterPro" id="IPR024960">
    <property type="entry name" value="PEMT/MFAP"/>
</dbReference>
<dbReference type="Gene3D" id="1.20.120.1630">
    <property type="match status" value="1"/>
</dbReference>
<evidence type="ECO:0000313" key="17">
    <source>
        <dbReference type="EMBL" id="KAK9826416.1"/>
    </source>
</evidence>
<keyword evidence="9" id="KW-0256">Endoplasmic reticulum</keyword>
<keyword evidence="13" id="KW-0594">Phospholipid biosynthesis</keyword>
<evidence type="ECO:0000256" key="12">
    <source>
        <dbReference type="ARBA" id="ARBA00023136"/>
    </source>
</evidence>
<dbReference type="EMBL" id="JALJOU010000065">
    <property type="protein sequence ID" value="KAK9826416.1"/>
    <property type="molecule type" value="Genomic_DNA"/>
</dbReference>
<keyword evidence="11" id="KW-0443">Lipid metabolism</keyword>
<comment type="pathway">
    <text evidence="2">Phospholipid metabolism; phosphatidylcholine biosynthesis.</text>
</comment>
<keyword evidence="14" id="KW-1208">Phospholipid metabolism</keyword>
<evidence type="ECO:0000256" key="3">
    <source>
        <dbReference type="ARBA" id="ARBA00005189"/>
    </source>
</evidence>
<dbReference type="Proteomes" id="UP001445335">
    <property type="component" value="Unassembled WGS sequence"/>
</dbReference>
<evidence type="ECO:0000256" key="5">
    <source>
        <dbReference type="ARBA" id="ARBA00022603"/>
    </source>
</evidence>
<dbReference type="GO" id="GO:0000773">
    <property type="term" value="F:phosphatidyl-N-methylethanolamine N-methyltransferase activity"/>
    <property type="evidence" value="ECO:0007669"/>
    <property type="project" value="UniProtKB-EC"/>
</dbReference>
<dbReference type="GO" id="GO:0005789">
    <property type="term" value="C:endoplasmic reticulum membrane"/>
    <property type="evidence" value="ECO:0007669"/>
    <property type="project" value="UniProtKB-SubCell"/>
</dbReference>
<gene>
    <name evidence="17" type="ORF">WJX81_002088</name>
</gene>
<dbReference type="GO" id="GO:0032259">
    <property type="term" value="P:methylation"/>
    <property type="evidence" value="ECO:0007669"/>
    <property type="project" value="UniProtKB-KW"/>
</dbReference>
<feature type="transmembrane region" description="Helical" evidence="16">
    <location>
        <begin position="141"/>
        <end position="168"/>
    </location>
</feature>
<evidence type="ECO:0000256" key="6">
    <source>
        <dbReference type="ARBA" id="ARBA00022679"/>
    </source>
</evidence>
<reference evidence="17 18" key="1">
    <citation type="journal article" date="2024" name="Nat. Commun.">
        <title>Phylogenomics reveals the evolutionary origins of lichenization in chlorophyte algae.</title>
        <authorList>
            <person name="Puginier C."/>
            <person name="Libourel C."/>
            <person name="Otte J."/>
            <person name="Skaloud P."/>
            <person name="Haon M."/>
            <person name="Grisel S."/>
            <person name="Petersen M."/>
            <person name="Berrin J.G."/>
            <person name="Delaux P.M."/>
            <person name="Dal Grande F."/>
            <person name="Keller J."/>
        </authorList>
    </citation>
    <scope>NUCLEOTIDE SEQUENCE [LARGE SCALE GENOMIC DNA]</scope>
    <source>
        <strain evidence="17 18">SAG 245.80</strain>
    </source>
</reference>
<evidence type="ECO:0000256" key="16">
    <source>
        <dbReference type="SAM" id="Phobius"/>
    </source>
</evidence>
<dbReference type="AlphaFoldDB" id="A0AAW1QYS5"/>
<evidence type="ECO:0000256" key="11">
    <source>
        <dbReference type="ARBA" id="ARBA00023098"/>
    </source>
</evidence>
<comment type="caution">
    <text evidence="17">The sequence shown here is derived from an EMBL/GenBank/DDBJ whole genome shotgun (WGS) entry which is preliminary data.</text>
</comment>
<keyword evidence="7" id="KW-0949">S-adenosyl-L-methionine</keyword>
<evidence type="ECO:0000256" key="9">
    <source>
        <dbReference type="ARBA" id="ARBA00022824"/>
    </source>
</evidence>
<feature type="transmembrane region" description="Helical" evidence="16">
    <location>
        <begin position="45"/>
        <end position="63"/>
    </location>
</feature>
<keyword evidence="8 16" id="KW-0812">Transmembrane</keyword>
<evidence type="ECO:0000313" key="18">
    <source>
        <dbReference type="Proteomes" id="UP001445335"/>
    </source>
</evidence>
<keyword evidence="12 16" id="KW-0472">Membrane</keyword>
<dbReference type="Pfam" id="PF04191">
    <property type="entry name" value="PEMT"/>
    <property type="match status" value="1"/>
</dbReference>
<organism evidence="17 18">
    <name type="scientific">Elliptochloris bilobata</name>
    <dbReference type="NCBI Taxonomy" id="381761"/>
    <lineage>
        <taxon>Eukaryota</taxon>
        <taxon>Viridiplantae</taxon>
        <taxon>Chlorophyta</taxon>
        <taxon>core chlorophytes</taxon>
        <taxon>Trebouxiophyceae</taxon>
        <taxon>Trebouxiophyceae incertae sedis</taxon>
        <taxon>Elliptochloris clade</taxon>
        <taxon>Elliptochloris</taxon>
    </lineage>
</organism>
<evidence type="ECO:0000256" key="13">
    <source>
        <dbReference type="ARBA" id="ARBA00023209"/>
    </source>
</evidence>
<keyword evidence="6" id="KW-0808">Transferase</keyword>
<feature type="transmembrane region" description="Helical" evidence="16">
    <location>
        <begin position="6"/>
        <end position="25"/>
    </location>
</feature>
<evidence type="ECO:0000256" key="15">
    <source>
        <dbReference type="ARBA" id="ARBA00034137"/>
    </source>
</evidence>
<dbReference type="InterPro" id="IPR007318">
    <property type="entry name" value="Phopholipid_MeTrfase"/>
</dbReference>